<dbReference type="Proteomes" id="UP001596135">
    <property type="component" value="Unassembled WGS sequence"/>
</dbReference>
<reference evidence="2" key="1">
    <citation type="journal article" date="2019" name="Int. J. Syst. Evol. Microbiol.">
        <title>The Global Catalogue of Microorganisms (GCM) 10K type strain sequencing project: providing services to taxonomists for standard genome sequencing and annotation.</title>
        <authorList>
            <consortium name="The Broad Institute Genomics Platform"/>
            <consortium name="The Broad Institute Genome Sequencing Center for Infectious Disease"/>
            <person name="Wu L."/>
            <person name="Ma J."/>
        </authorList>
    </citation>
    <scope>NUCLEOTIDE SEQUENCE [LARGE SCALE GENOMIC DNA]</scope>
    <source>
        <strain evidence="2">CCUG 54522</strain>
    </source>
</reference>
<protein>
    <recommendedName>
        <fullName evidence="3">ATP/GTP-binding protein</fullName>
    </recommendedName>
</protein>
<organism evidence="1 2">
    <name type="scientific">Nocardioides hankookensis</name>
    <dbReference type="NCBI Taxonomy" id="443157"/>
    <lineage>
        <taxon>Bacteria</taxon>
        <taxon>Bacillati</taxon>
        <taxon>Actinomycetota</taxon>
        <taxon>Actinomycetes</taxon>
        <taxon>Propionibacteriales</taxon>
        <taxon>Nocardioidaceae</taxon>
        <taxon>Nocardioides</taxon>
    </lineage>
</organism>
<dbReference type="RefSeq" id="WP_379156765.1">
    <property type="nucleotide sequence ID" value="NZ_JBHSRJ010000005.1"/>
</dbReference>
<accession>A0ABW1LLG5</accession>
<gene>
    <name evidence="1" type="ORF">ACFPYL_16970</name>
</gene>
<comment type="caution">
    <text evidence="1">The sequence shown here is derived from an EMBL/GenBank/DDBJ whole genome shotgun (WGS) entry which is preliminary data.</text>
</comment>
<sequence>MPCDSQYGYWSNAYNCYLKVLDPPLPAGDPAWQGHDPGDGAVYLCYQPQSGLAIQVWAQDPPAGSGAGPSPREVAQLAVDQMHLSAIDIGIVPEPGPDSIGLVGMPVWMWAKAPSEHTFGPITTSASAGGITITATANVLNITWDMGDGTEVVCDTAGTPYKPSYGQKNSPDCGHTYKKSSADESDDAFTVTATSSWVITWAGAGQTGTIRLGGLTRSTQIRIGEAQVLVS</sequence>
<keyword evidence="2" id="KW-1185">Reference proteome</keyword>
<dbReference type="EMBL" id="JBHSRJ010000005">
    <property type="protein sequence ID" value="MFC6044785.1"/>
    <property type="molecule type" value="Genomic_DNA"/>
</dbReference>
<name>A0ABW1LLG5_9ACTN</name>
<proteinExistence type="predicted"/>
<evidence type="ECO:0008006" key="3">
    <source>
        <dbReference type="Google" id="ProtNLM"/>
    </source>
</evidence>
<evidence type="ECO:0000313" key="1">
    <source>
        <dbReference type="EMBL" id="MFC6044785.1"/>
    </source>
</evidence>
<evidence type="ECO:0000313" key="2">
    <source>
        <dbReference type="Proteomes" id="UP001596135"/>
    </source>
</evidence>